<dbReference type="Ensembl" id="ENSVURT00010017978.1">
    <property type="protein sequence ID" value="ENSVURP00010015816.1"/>
    <property type="gene ID" value="ENSVURG00010012110.1"/>
</dbReference>
<dbReference type="Proteomes" id="UP000314987">
    <property type="component" value="Unassembled WGS sequence"/>
</dbReference>
<dbReference type="GO" id="GO:0019887">
    <property type="term" value="F:protein kinase regulator activity"/>
    <property type="evidence" value="ECO:0007669"/>
    <property type="project" value="InterPro"/>
</dbReference>
<dbReference type="Gene3D" id="1.10.1820.10">
    <property type="entry name" value="protein kinase ck2 holoenzyme, chain C, domain 1"/>
    <property type="match status" value="1"/>
</dbReference>
<sequence>MSSSEEVSWISWFCGLHGNEFFCEMVLTLALACPSGLPTNLCPGCMASKSTLWLINCPPVHTHLSGTPNGFQFKLRISHHCGVVGV</sequence>
<dbReference type="GO" id="GO:0005956">
    <property type="term" value="C:protein kinase CK2 complex"/>
    <property type="evidence" value="ECO:0007669"/>
    <property type="project" value="InterPro"/>
</dbReference>
<reference evidence="1" key="3">
    <citation type="submission" date="2025-09" db="UniProtKB">
        <authorList>
            <consortium name="Ensembl"/>
        </authorList>
    </citation>
    <scope>IDENTIFICATION</scope>
</reference>
<keyword evidence="2" id="KW-1185">Reference proteome</keyword>
<protein>
    <recommendedName>
        <fullName evidence="3">Casein kinase II subunit beta</fullName>
    </recommendedName>
</protein>
<organism evidence="1 2">
    <name type="scientific">Vombatus ursinus</name>
    <name type="common">Common wombat</name>
    <dbReference type="NCBI Taxonomy" id="29139"/>
    <lineage>
        <taxon>Eukaryota</taxon>
        <taxon>Metazoa</taxon>
        <taxon>Chordata</taxon>
        <taxon>Craniata</taxon>
        <taxon>Vertebrata</taxon>
        <taxon>Euteleostomi</taxon>
        <taxon>Mammalia</taxon>
        <taxon>Metatheria</taxon>
        <taxon>Diprotodontia</taxon>
        <taxon>Vombatidae</taxon>
        <taxon>Vombatus</taxon>
    </lineage>
</organism>
<dbReference type="AlphaFoldDB" id="A0A4X2L0Q8"/>
<reference evidence="2" key="1">
    <citation type="submission" date="2018-12" db="EMBL/GenBank/DDBJ databases">
        <authorList>
            <person name="Yazar S."/>
        </authorList>
    </citation>
    <scope>NUCLEOTIDE SEQUENCE [LARGE SCALE GENOMIC DNA]</scope>
</reference>
<reference evidence="1" key="2">
    <citation type="submission" date="2025-08" db="UniProtKB">
        <authorList>
            <consortium name="Ensembl"/>
        </authorList>
    </citation>
    <scope>IDENTIFICATION</scope>
</reference>
<accession>A0A4X2L0Q8</accession>
<evidence type="ECO:0000313" key="1">
    <source>
        <dbReference type="Ensembl" id="ENSVURP00010015816.1"/>
    </source>
</evidence>
<name>A0A4X2L0Q8_VOMUR</name>
<proteinExistence type="predicted"/>
<dbReference type="STRING" id="29139.ENSVURP00010015816"/>
<dbReference type="InterPro" id="IPR016149">
    <property type="entry name" value="Casein_kin_II_reg-sub_N"/>
</dbReference>
<evidence type="ECO:0000313" key="2">
    <source>
        <dbReference type="Proteomes" id="UP000314987"/>
    </source>
</evidence>
<evidence type="ECO:0008006" key="3">
    <source>
        <dbReference type="Google" id="ProtNLM"/>
    </source>
</evidence>